<organism evidence="2 3">
    <name type="scientific">Enterobacter asburiae</name>
    <dbReference type="NCBI Taxonomy" id="61645"/>
    <lineage>
        <taxon>Bacteria</taxon>
        <taxon>Pseudomonadati</taxon>
        <taxon>Pseudomonadota</taxon>
        <taxon>Gammaproteobacteria</taxon>
        <taxon>Enterobacterales</taxon>
        <taxon>Enterobacteriaceae</taxon>
        <taxon>Enterobacter</taxon>
        <taxon>Enterobacter cloacae complex</taxon>
    </lineage>
</organism>
<dbReference type="InterPro" id="IPR028896">
    <property type="entry name" value="GcvT/YgfZ/DmdA"/>
</dbReference>
<dbReference type="EC" id="2.1.2.10" evidence="2"/>
<proteinExistence type="predicted"/>
<sequence length="76" mass="8668">MAQQTPLYEQHVLCGARMVDFHGWMMPLHYGSQIDEHHAVRTDAGMFDVSHMTIVDLRGSRTGSFCVICWQMTSPN</sequence>
<dbReference type="GO" id="GO:0032259">
    <property type="term" value="P:methylation"/>
    <property type="evidence" value="ECO:0007669"/>
    <property type="project" value="UniProtKB-KW"/>
</dbReference>
<evidence type="ECO:0000313" key="3">
    <source>
        <dbReference type="Proteomes" id="UP000255163"/>
    </source>
</evidence>
<accession>A0A376FEW9</accession>
<dbReference type="InterPro" id="IPR006222">
    <property type="entry name" value="GCVT_N"/>
</dbReference>
<dbReference type="GO" id="GO:0008168">
    <property type="term" value="F:methyltransferase activity"/>
    <property type="evidence" value="ECO:0007669"/>
    <property type="project" value="UniProtKB-KW"/>
</dbReference>
<dbReference type="GO" id="GO:0004047">
    <property type="term" value="F:aminomethyltransferase activity"/>
    <property type="evidence" value="ECO:0007669"/>
    <property type="project" value="UniProtKB-EC"/>
</dbReference>
<dbReference type="EMBL" id="UFYI01000007">
    <property type="protein sequence ID" value="STD22577.1"/>
    <property type="molecule type" value="Genomic_DNA"/>
</dbReference>
<keyword evidence="2" id="KW-0808">Transferase</keyword>
<keyword evidence="2" id="KW-0489">Methyltransferase</keyword>
<dbReference type="AlphaFoldDB" id="A0A376FEW9"/>
<dbReference type="InterPro" id="IPR027266">
    <property type="entry name" value="TrmE/GcvT-like"/>
</dbReference>
<evidence type="ECO:0000259" key="1">
    <source>
        <dbReference type="Pfam" id="PF01571"/>
    </source>
</evidence>
<dbReference type="PANTHER" id="PTHR43757">
    <property type="entry name" value="AMINOMETHYLTRANSFERASE"/>
    <property type="match status" value="1"/>
</dbReference>
<reference evidence="2 3" key="1">
    <citation type="submission" date="2018-06" db="EMBL/GenBank/DDBJ databases">
        <authorList>
            <consortium name="Pathogen Informatics"/>
            <person name="Doyle S."/>
        </authorList>
    </citation>
    <scope>NUCLEOTIDE SEQUENCE [LARGE SCALE GENOMIC DNA]</scope>
    <source>
        <strain evidence="2 3">NCTC12123</strain>
    </source>
</reference>
<dbReference type="Pfam" id="PF01571">
    <property type="entry name" value="GCV_T"/>
    <property type="match status" value="1"/>
</dbReference>
<dbReference type="Gene3D" id="3.30.70.1400">
    <property type="entry name" value="Aminomethyltransferase beta-barrel domains"/>
    <property type="match status" value="1"/>
</dbReference>
<dbReference type="SUPFAM" id="SSF103025">
    <property type="entry name" value="Folate-binding domain"/>
    <property type="match status" value="1"/>
</dbReference>
<feature type="domain" description="GCVT N-terminal" evidence="1">
    <location>
        <begin position="7"/>
        <end position="65"/>
    </location>
</feature>
<evidence type="ECO:0000313" key="2">
    <source>
        <dbReference type="EMBL" id="STD22577.1"/>
    </source>
</evidence>
<dbReference type="GO" id="GO:0005829">
    <property type="term" value="C:cytosol"/>
    <property type="evidence" value="ECO:0007669"/>
    <property type="project" value="TreeGrafter"/>
</dbReference>
<protein>
    <submittedName>
        <fullName evidence="2">Aminomethyltransferase</fullName>
        <ecNumber evidence="2">2.1.2.10</ecNumber>
    </submittedName>
</protein>
<gene>
    <name evidence="2" type="primary">gcvT_4</name>
    <name evidence="2" type="ORF">NCTC12123_03357</name>
</gene>
<dbReference type="Proteomes" id="UP000255163">
    <property type="component" value="Unassembled WGS sequence"/>
</dbReference>
<name>A0A376FEW9_ENTAS</name>
<dbReference type="STRING" id="640513.Entas_3589"/>
<dbReference type="PANTHER" id="PTHR43757:SF2">
    <property type="entry name" value="AMINOMETHYLTRANSFERASE, MITOCHONDRIAL"/>
    <property type="match status" value="1"/>
</dbReference>
<dbReference type="Gene3D" id="3.30.1360.120">
    <property type="entry name" value="Probable tRNA modification gtpase trme, domain 1"/>
    <property type="match status" value="1"/>
</dbReference>